<evidence type="ECO:0000259" key="7">
    <source>
        <dbReference type="PROSITE" id="PS50048"/>
    </source>
</evidence>
<feature type="compositionally biased region" description="Polar residues" evidence="6">
    <location>
        <begin position="1"/>
        <end position="12"/>
    </location>
</feature>
<feature type="region of interest" description="Disordered" evidence="6">
    <location>
        <begin position="1"/>
        <end position="24"/>
    </location>
</feature>
<dbReference type="Gene3D" id="4.10.240.10">
    <property type="entry name" value="Zn(2)-C6 fungal-type DNA-binding domain"/>
    <property type="match status" value="1"/>
</dbReference>
<feature type="region of interest" description="Disordered" evidence="6">
    <location>
        <begin position="87"/>
        <end position="118"/>
    </location>
</feature>
<dbReference type="InterPro" id="IPR036864">
    <property type="entry name" value="Zn2-C6_fun-type_DNA-bd_sf"/>
</dbReference>
<accession>A0A9W9LV99</accession>
<dbReference type="GO" id="GO:0005634">
    <property type="term" value="C:nucleus"/>
    <property type="evidence" value="ECO:0007669"/>
    <property type="project" value="TreeGrafter"/>
</dbReference>
<dbReference type="PROSITE" id="PS00463">
    <property type="entry name" value="ZN2_CY6_FUNGAL_1"/>
    <property type="match status" value="1"/>
</dbReference>
<comment type="caution">
    <text evidence="8">The sequence shown here is derived from an EMBL/GenBank/DDBJ whole genome shotgun (WGS) entry which is preliminary data.</text>
</comment>
<dbReference type="GO" id="GO:0008270">
    <property type="term" value="F:zinc ion binding"/>
    <property type="evidence" value="ECO:0007669"/>
    <property type="project" value="InterPro"/>
</dbReference>
<evidence type="ECO:0000256" key="3">
    <source>
        <dbReference type="ARBA" id="ARBA00023125"/>
    </source>
</evidence>
<dbReference type="OrthoDB" id="2283488at2759"/>
<dbReference type="CDD" id="cd12148">
    <property type="entry name" value="fungal_TF_MHR"/>
    <property type="match status" value="1"/>
</dbReference>
<evidence type="ECO:0000256" key="2">
    <source>
        <dbReference type="ARBA" id="ARBA00023015"/>
    </source>
</evidence>
<keyword evidence="3" id="KW-0238">DNA-binding</keyword>
<dbReference type="Proteomes" id="UP001146351">
    <property type="component" value="Unassembled WGS sequence"/>
</dbReference>
<dbReference type="InterPro" id="IPR001138">
    <property type="entry name" value="Zn2Cys6_DnaBD"/>
</dbReference>
<feature type="domain" description="Zn(2)-C6 fungal-type" evidence="7">
    <location>
        <begin position="27"/>
        <end position="56"/>
    </location>
</feature>
<evidence type="ECO:0000256" key="5">
    <source>
        <dbReference type="ARBA" id="ARBA00023242"/>
    </source>
</evidence>
<dbReference type="GO" id="GO:0000435">
    <property type="term" value="P:positive regulation of transcription from RNA polymerase II promoter by galactose"/>
    <property type="evidence" value="ECO:0007669"/>
    <property type="project" value="TreeGrafter"/>
</dbReference>
<reference evidence="8" key="1">
    <citation type="submission" date="2022-11" db="EMBL/GenBank/DDBJ databases">
        <authorList>
            <person name="Petersen C."/>
        </authorList>
    </citation>
    <scope>NUCLEOTIDE SEQUENCE</scope>
    <source>
        <strain evidence="8">IBT 21917</strain>
    </source>
</reference>
<evidence type="ECO:0000256" key="6">
    <source>
        <dbReference type="SAM" id="MobiDB-lite"/>
    </source>
</evidence>
<evidence type="ECO:0000256" key="1">
    <source>
        <dbReference type="ARBA" id="ARBA00022723"/>
    </source>
</evidence>
<keyword evidence="5" id="KW-0539">Nucleus</keyword>
<dbReference type="AlphaFoldDB" id="A0A9W9LV99"/>
<protein>
    <recommendedName>
        <fullName evidence="7">Zn(2)-C6 fungal-type domain-containing protein</fullName>
    </recommendedName>
</protein>
<name>A0A9W9LV99_9EURO</name>
<dbReference type="Pfam" id="PF04082">
    <property type="entry name" value="Fungal_trans"/>
    <property type="match status" value="1"/>
</dbReference>
<dbReference type="GO" id="GO:0000981">
    <property type="term" value="F:DNA-binding transcription factor activity, RNA polymerase II-specific"/>
    <property type="evidence" value="ECO:0007669"/>
    <property type="project" value="InterPro"/>
</dbReference>
<dbReference type="GO" id="GO:0006351">
    <property type="term" value="P:DNA-templated transcription"/>
    <property type="evidence" value="ECO:0007669"/>
    <property type="project" value="InterPro"/>
</dbReference>
<proteinExistence type="predicted"/>
<dbReference type="CDD" id="cd00067">
    <property type="entry name" value="GAL4"/>
    <property type="match status" value="1"/>
</dbReference>
<evidence type="ECO:0000313" key="9">
    <source>
        <dbReference type="Proteomes" id="UP001146351"/>
    </source>
</evidence>
<evidence type="ECO:0000256" key="4">
    <source>
        <dbReference type="ARBA" id="ARBA00023163"/>
    </source>
</evidence>
<dbReference type="InterPro" id="IPR007219">
    <property type="entry name" value="XnlR_reg_dom"/>
</dbReference>
<dbReference type="InterPro" id="IPR051127">
    <property type="entry name" value="Fungal_SecMet_Regulators"/>
</dbReference>
<dbReference type="PROSITE" id="PS50048">
    <property type="entry name" value="ZN2_CY6_FUNGAL_2"/>
    <property type="match status" value="1"/>
</dbReference>
<dbReference type="EMBL" id="JAPQKO010000002">
    <property type="protein sequence ID" value="KAJ5178795.1"/>
    <property type="molecule type" value="Genomic_DNA"/>
</dbReference>
<keyword evidence="4" id="KW-0804">Transcription</keyword>
<keyword evidence="9" id="KW-1185">Reference proteome</keyword>
<sequence length="760" mass="84120">MFSTFDASSTESNHVRPRPKRNQVSRACDSCRLSRIKCDDAQPCKNCRDRGAPCSNQKRPDGPSITGPQREIQRLRLQVRQLETRLRTGPTTPDTYLTPPESVLRDGSSVSPLESSMPPQEWEGIDIYDARADASVYYGPLSTPFLGARMGLYLADALNSSGSDASHAASIARLSVPPSSTWANPQPSLHGVEDLSRKREEYFLDLLWQSFHCAYPILVEPEFPEYYDSLWVGVDVGKPRRPSPLVDALLAVCMQYGSTFLVGDDPERVTERNQYILTVSQKSDAYFVRSQALLLNEVGNPSLRTLQSYIYCIIYLHNTSRLNASHTLLGTAVRLAQTLRVHIRHDNPQRQRDEFYRRNNWSTLFQLDGQLSMDLGRSPLIKPFDEDNLPGDGPGHSFMSGSMLYSPNDDDINWLSFHVQSVRLTSAVLSVQNAFSTQVADILGKKNAKSIYEDPFIIEELAGILGREVRVVYDWARNVPSSLKIERKGSGEPFSTERTPLNLDMASPLWLQRQKILLELMYHHMQLSNFRTFLHFPPGSSSITSLSGCHSINSLNHAIALTNILHQVLTDTDLLRGWTLVFQYQWDAALCIVGFVLANPVCPSTPAARRCIQTAIQTFKALGAYFLAAAEAAQIVREIGSLAGILVERFHTSLPLCKSEPRDETPVQPDVRAATSTAVQIFATPALTPEYPQSLANHPSFDMPGLDGDLFAGGDVDMGVPIDGSSTGGSTVPTGAGDTIVGMDSWMDGAVLDSLSHFPR</sequence>
<keyword evidence="2" id="KW-0805">Transcription regulation</keyword>
<reference evidence="8" key="2">
    <citation type="journal article" date="2023" name="IMA Fungus">
        <title>Comparative genomic study of the Penicillium genus elucidates a diverse pangenome and 15 lateral gene transfer events.</title>
        <authorList>
            <person name="Petersen C."/>
            <person name="Sorensen T."/>
            <person name="Nielsen M.R."/>
            <person name="Sondergaard T.E."/>
            <person name="Sorensen J.L."/>
            <person name="Fitzpatrick D.A."/>
            <person name="Frisvad J.C."/>
            <person name="Nielsen K.L."/>
        </authorList>
    </citation>
    <scope>NUCLEOTIDE SEQUENCE</scope>
    <source>
        <strain evidence="8">IBT 21917</strain>
    </source>
</reference>
<dbReference type="PANTHER" id="PTHR47424:SF12">
    <property type="entry name" value="TRANSCRIPTION FACTOR ASQA"/>
    <property type="match status" value="1"/>
</dbReference>
<gene>
    <name evidence="8" type="ORF">N7492_002005</name>
</gene>
<evidence type="ECO:0000313" key="8">
    <source>
        <dbReference type="EMBL" id="KAJ5178795.1"/>
    </source>
</evidence>
<dbReference type="SMART" id="SM00906">
    <property type="entry name" value="Fungal_trans"/>
    <property type="match status" value="1"/>
</dbReference>
<dbReference type="Pfam" id="PF00172">
    <property type="entry name" value="Zn_clus"/>
    <property type="match status" value="1"/>
</dbReference>
<dbReference type="PANTHER" id="PTHR47424">
    <property type="entry name" value="REGULATORY PROTEIN GAL4"/>
    <property type="match status" value="1"/>
</dbReference>
<dbReference type="SUPFAM" id="SSF57701">
    <property type="entry name" value="Zn2/Cys6 DNA-binding domain"/>
    <property type="match status" value="1"/>
</dbReference>
<dbReference type="SMART" id="SM00066">
    <property type="entry name" value="GAL4"/>
    <property type="match status" value="1"/>
</dbReference>
<feature type="compositionally biased region" description="Polar residues" evidence="6">
    <location>
        <begin position="108"/>
        <end position="118"/>
    </location>
</feature>
<dbReference type="GO" id="GO:0000978">
    <property type="term" value="F:RNA polymerase II cis-regulatory region sequence-specific DNA binding"/>
    <property type="evidence" value="ECO:0007669"/>
    <property type="project" value="TreeGrafter"/>
</dbReference>
<feature type="region of interest" description="Disordered" evidence="6">
    <location>
        <begin position="49"/>
        <end position="68"/>
    </location>
</feature>
<keyword evidence="1" id="KW-0479">Metal-binding</keyword>
<organism evidence="8 9">
    <name type="scientific">Penicillium capsulatum</name>
    <dbReference type="NCBI Taxonomy" id="69766"/>
    <lineage>
        <taxon>Eukaryota</taxon>
        <taxon>Fungi</taxon>
        <taxon>Dikarya</taxon>
        <taxon>Ascomycota</taxon>
        <taxon>Pezizomycotina</taxon>
        <taxon>Eurotiomycetes</taxon>
        <taxon>Eurotiomycetidae</taxon>
        <taxon>Eurotiales</taxon>
        <taxon>Aspergillaceae</taxon>
        <taxon>Penicillium</taxon>
    </lineage>
</organism>